<evidence type="ECO:0000256" key="7">
    <source>
        <dbReference type="SAM" id="Phobius"/>
    </source>
</evidence>
<evidence type="ECO:0000256" key="2">
    <source>
        <dbReference type="ARBA" id="ARBA00022692"/>
    </source>
</evidence>
<dbReference type="OrthoDB" id="8048523at2759"/>
<feature type="transmembrane region" description="Helical" evidence="7">
    <location>
        <begin position="73"/>
        <end position="93"/>
    </location>
</feature>
<keyword evidence="3 7" id="KW-1133">Transmembrane helix</keyword>
<keyword evidence="2 7" id="KW-0812">Transmembrane</keyword>
<feature type="transmembrane region" description="Helical" evidence="7">
    <location>
        <begin position="163"/>
        <end position="180"/>
    </location>
</feature>
<evidence type="ECO:0000313" key="9">
    <source>
        <dbReference type="Proteomes" id="UP000189911"/>
    </source>
</evidence>
<sequence>MSTCPYSVLHHVSTITGSVSFVASLIAQIPQVLETYVDKTVEGLSPLFLLAWLVGDITMLAGALMTNQLKFQIVLALYFLANDLFVCGQYFYYGVLHDNKLATPGHEQINTEERMAIVRSRGSDVTSLNQRSWFAGLLFFITGARGSPLGLTSDIKIESTIGMNAGVILSWAGASCYVGARIPQLLKNYRRKSTDGLSPFLFFNMLLANITYNVSIFTSCGFLECPDKWAFTMSEMPFIVGSAGTVVFDLIYFYQHYVLYAEDMHLRELEGQLNTGSTSNDEIAPLLQLDNSH</sequence>
<dbReference type="Proteomes" id="UP000189911">
    <property type="component" value="Chromosome H"/>
</dbReference>
<feature type="transmembrane region" description="Helical" evidence="7">
    <location>
        <begin position="235"/>
        <end position="254"/>
    </location>
</feature>
<evidence type="ECO:0000256" key="3">
    <source>
        <dbReference type="ARBA" id="ARBA00022989"/>
    </source>
</evidence>
<dbReference type="Pfam" id="PF04193">
    <property type="entry name" value="PQ-loop"/>
    <property type="match status" value="2"/>
</dbReference>
<organism evidence="8 9">
    <name type="scientific">Lachancea nothofagi CBS 11611</name>
    <dbReference type="NCBI Taxonomy" id="1266666"/>
    <lineage>
        <taxon>Eukaryota</taxon>
        <taxon>Fungi</taxon>
        <taxon>Dikarya</taxon>
        <taxon>Ascomycota</taxon>
        <taxon>Saccharomycotina</taxon>
        <taxon>Saccharomycetes</taxon>
        <taxon>Saccharomycetales</taxon>
        <taxon>Saccharomycetaceae</taxon>
        <taxon>Lachancea</taxon>
    </lineage>
</organism>
<dbReference type="GO" id="GO:0000329">
    <property type="term" value="C:fungal-type vacuole membrane"/>
    <property type="evidence" value="ECO:0007669"/>
    <property type="project" value="TreeGrafter"/>
</dbReference>
<gene>
    <name evidence="8" type="ORF">LANO_0H22848G</name>
</gene>
<proteinExistence type="inferred from homology"/>
<dbReference type="InterPro" id="IPR006603">
    <property type="entry name" value="PQ-loop_rpt"/>
</dbReference>
<accession>A0A1G4KNJ5</accession>
<evidence type="ECO:0000256" key="5">
    <source>
        <dbReference type="ARBA" id="ARBA00038039"/>
    </source>
</evidence>
<dbReference type="AlphaFoldDB" id="A0A1G4KNJ5"/>
<dbReference type="GO" id="GO:0034488">
    <property type="term" value="P:basic amino acid transmembrane export from vacuole"/>
    <property type="evidence" value="ECO:0007669"/>
    <property type="project" value="TreeGrafter"/>
</dbReference>
<feature type="transmembrane region" description="Helical" evidence="7">
    <location>
        <begin position="7"/>
        <end position="27"/>
    </location>
</feature>
<evidence type="ECO:0000256" key="1">
    <source>
        <dbReference type="ARBA" id="ARBA00004141"/>
    </source>
</evidence>
<dbReference type="PANTHER" id="PTHR16201">
    <property type="entry name" value="SEVEN TRANSMEMBRANE PROTEIN 1-RELATED"/>
    <property type="match status" value="1"/>
</dbReference>
<dbReference type="FunFam" id="1.20.1280.290:FF:000009">
    <property type="entry name" value="PQ loop repeat family protein"/>
    <property type="match status" value="1"/>
</dbReference>
<comment type="subcellular location">
    <subcellularLocation>
        <location evidence="1">Membrane</location>
        <topology evidence="1">Multi-pass membrane protein</topology>
    </subcellularLocation>
</comment>
<dbReference type="InterPro" id="IPR051415">
    <property type="entry name" value="LAAT-1"/>
</dbReference>
<feature type="transmembrane region" description="Helical" evidence="7">
    <location>
        <begin position="200"/>
        <end position="223"/>
    </location>
</feature>
<dbReference type="PANTHER" id="PTHR16201:SF34">
    <property type="entry name" value="LYSOSOMAL AMINO ACID TRANSPORTER 1"/>
    <property type="match status" value="1"/>
</dbReference>
<reference evidence="9" key="1">
    <citation type="submission" date="2016-03" db="EMBL/GenBank/DDBJ databases">
        <authorList>
            <person name="Devillers Hugo."/>
        </authorList>
    </citation>
    <scope>NUCLEOTIDE SEQUENCE [LARGE SCALE GENOMIC DNA]</scope>
</reference>
<dbReference type="FunFam" id="1.20.1280.290:FF:000034">
    <property type="entry name" value="PQ loop repeat family protein"/>
    <property type="match status" value="1"/>
</dbReference>
<keyword evidence="9" id="KW-1185">Reference proteome</keyword>
<feature type="transmembrane region" description="Helical" evidence="7">
    <location>
        <begin position="47"/>
        <end position="66"/>
    </location>
</feature>
<comment type="catalytic activity">
    <reaction evidence="6">
        <text>L-histidine(out) + L-arginine(in) = L-histidine(in) + L-arginine(out)</text>
        <dbReference type="Rhea" id="RHEA:71063"/>
        <dbReference type="ChEBI" id="CHEBI:32682"/>
        <dbReference type="ChEBI" id="CHEBI:57595"/>
    </reaction>
</comment>
<keyword evidence="4 7" id="KW-0472">Membrane</keyword>
<name>A0A1G4KNJ5_9SACH</name>
<comment type="similarity">
    <text evidence="5">Belongs to the laat-1 family.</text>
</comment>
<dbReference type="GO" id="GO:0015174">
    <property type="term" value="F:basic amino acid transmembrane transporter activity"/>
    <property type="evidence" value="ECO:0007669"/>
    <property type="project" value="TreeGrafter"/>
</dbReference>
<evidence type="ECO:0000256" key="6">
    <source>
        <dbReference type="ARBA" id="ARBA00050768"/>
    </source>
</evidence>
<dbReference type="EMBL" id="LT598447">
    <property type="protein sequence ID" value="SCV06134.1"/>
    <property type="molecule type" value="Genomic_DNA"/>
</dbReference>
<dbReference type="SMART" id="SM00679">
    <property type="entry name" value="CTNS"/>
    <property type="match status" value="2"/>
</dbReference>
<protein>
    <submittedName>
        <fullName evidence="8">LANO_0H22848g1_1</fullName>
    </submittedName>
</protein>
<evidence type="ECO:0000256" key="4">
    <source>
        <dbReference type="ARBA" id="ARBA00023136"/>
    </source>
</evidence>
<dbReference type="Gene3D" id="1.20.1280.290">
    <property type="match status" value="2"/>
</dbReference>
<evidence type="ECO:0000313" key="8">
    <source>
        <dbReference type="EMBL" id="SCV06134.1"/>
    </source>
</evidence>